<dbReference type="Proteomes" id="UP000886520">
    <property type="component" value="Chromosome 3"/>
</dbReference>
<dbReference type="EMBL" id="JABFUD020000002">
    <property type="protein sequence ID" value="KAI5082991.1"/>
    <property type="molecule type" value="Genomic_DNA"/>
</dbReference>
<evidence type="ECO:0000313" key="4">
    <source>
        <dbReference type="EMBL" id="KAI5082991.1"/>
    </source>
</evidence>
<reference evidence="4" key="1">
    <citation type="submission" date="2021-01" db="EMBL/GenBank/DDBJ databases">
        <title>Adiantum capillus-veneris genome.</title>
        <authorList>
            <person name="Fang Y."/>
            <person name="Liao Q."/>
        </authorList>
    </citation>
    <scope>NUCLEOTIDE SEQUENCE</scope>
    <source>
        <strain evidence="4">H3</strain>
        <tissue evidence="4">Leaf</tissue>
    </source>
</reference>
<evidence type="ECO:0000256" key="2">
    <source>
        <dbReference type="ARBA" id="ARBA00022552"/>
    </source>
</evidence>
<gene>
    <name evidence="4" type="ORF">GOP47_0002734</name>
</gene>
<dbReference type="PANTHER" id="PTHR21250">
    <property type="entry name" value="PRE-RRNA-PROCESSING PROTEIN TSR2 HOMOLOG"/>
    <property type="match status" value="1"/>
</dbReference>
<organism evidence="4 5">
    <name type="scientific">Adiantum capillus-veneris</name>
    <name type="common">Maidenhair fern</name>
    <dbReference type="NCBI Taxonomy" id="13818"/>
    <lineage>
        <taxon>Eukaryota</taxon>
        <taxon>Viridiplantae</taxon>
        <taxon>Streptophyta</taxon>
        <taxon>Embryophyta</taxon>
        <taxon>Tracheophyta</taxon>
        <taxon>Polypodiopsida</taxon>
        <taxon>Polypodiidae</taxon>
        <taxon>Polypodiales</taxon>
        <taxon>Pteridineae</taxon>
        <taxon>Pteridaceae</taxon>
        <taxon>Vittarioideae</taxon>
        <taxon>Adiantum</taxon>
    </lineage>
</organism>
<evidence type="ECO:0000313" key="5">
    <source>
        <dbReference type="Proteomes" id="UP000886520"/>
    </source>
</evidence>
<evidence type="ECO:0008006" key="6">
    <source>
        <dbReference type="Google" id="ProtNLM"/>
    </source>
</evidence>
<name>A0A9D4ZR75_ADICA</name>
<protein>
    <recommendedName>
        <fullName evidence="6">Pre-rRNA-processing protein TSR2 homolog</fullName>
    </recommendedName>
</protein>
<dbReference type="AlphaFoldDB" id="A0A9D4ZR75"/>
<proteinExistence type="inferred from homology"/>
<dbReference type="InterPro" id="IPR019398">
    <property type="entry name" value="Pre-rRNA_process_TSR2"/>
</dbReference>
<sequence>MELRSGTIVPTSGQSGSVNGPSRHLTDEEAALFHQGVGLVLTHWTALQLAIHNEWGGPSSNLKAQQLHNDIFQWMLQSKAPRYIDELEDLLDENLLQQFNTETEDGSLEEVAEKLMSMYEECLDGNFDMIKELMSANSSVASQSTLKSQQVEADSAEEIVGDEMATANIDVDSMDMDDSQEGGLFKKQTKATKILSTTGVCKYLQHELLSRFDVNILSVSLGVLLHWDRNSTEIREEFEKDELQGIKSKYRLSSFL</sequence>
<dbReference type="OrthoDB" id="263560at2759"/>
<evidence type="ECO:0000256" key="3">
    <source>
        <dbReference type="SAM" id="MobiDB-lite"/>
    </source>
</evidence>
<feature type="compositionally biased region" description="Polar residues" evidence="3">
    <location>
        <begin position="8"/>
        <end position="20"/>
    </location>
</feature>
<comment type="caution">
    <text evidence="4">The sequence shown here is derived from an EMBL/GenBank/DDBJ whole genome shotgun (WGS) entry which is preliminary data.</text>
</comment>
<accession>A0A9D4ZR75</accession>
<dbReference type="GO" id="GO:0006364">
    <property type="term" value="P:rRNA processing"/>
    <property type="evidence" value="ECO:0007669"/>
    <property type="project" value="UniProtKB-KW"/>
</dbReference>
<keyword evidence="5" id="KW-1185">Reference proteome</keyword>
<comment type="similarity">
    <text evidence="1">Belongs to the TSR2 family.</text>
</comment>
<dbReference type="Pfam" id="PF10273">
    <property type="entry name" value="WGG"/>
    <property type="match status" value="1"/>
</dbReference>
<keyword evidence="2" id="KW-0698">rRNA processing</keyword>
<evidence type="ECO:0000256" key="1">
    <source>
        <dbReference type="ARBA" id="ARBA00006524"/>
    </source>
</evidence>
<feature type="region of interest" description="Disordered" evidence="3">
    <location>
        <begin position="1"/>
        <end position="23"/>
    </location>
</feature>